<proteinExistence type="predicted"/>
<reference evidence="3" key="1">
    <citation type="journal article" date="2014" name="Biotechnol. Biofuels">
        <title>Comparison of single-molecule sequencing and hybrid approaches for finishing the genome of Clostridium autoethanogenum and analysis of CRISPR systems in industrial relevant Clostridia.</title>
        <authorList>
            <person name="Brown S.D."/>
            <person name="Nagaraju S."/>
            <person name="Utturkar S."/>
            <person name="De Tissera S."/>
            <person name="Segovia S."/>
            <person name="Mitchell W."/>
            <person name="Land M.L."/>
            <person name="Dassanayake A."/>
            <person name="Kopke M."/>
        </authorList>
    </citation>
    <scope>NUCLEOTIDE SEQUENCE [LARGE SCALE GENOMIC DNA]</scope>
    <source>
        <strain evidence="3">DSM 10061</strain>
    </source>
</reference>
<evidence type="ECO:0000313" key="2">
    <source>
        <dbReference type="EMBL" id="AGY77253.1"/>
    </source>
</evidence>
<feature type="compositionally biased region" description="Polar residues" evidence="1">
    <location>
        <begin position="10"/>
        <end position="30"/>
    </location>
</feature>
<feature type="compositionally biased region" description="Basic and acidic residues" evidence="1">
    <location>
        <begin position="31"/>
        <end position="51"/>
    </location>
</feature>
<organism evidence="2 3">
    <name type="scientific">Clostridium autoethanogenum DSM 10061</name>
    <dbReference type="NCBI Taxonomy" id="1341692"/>
    <lineage>
        <taxon>Bacteria</taxon>
        <taxon>Bacillati</taxon>
        <taxon>Bacillota</taxon>
        <taxon>Clostridia</taxon>
        <taxon>Eubacteriales</taxon>
        <taxon>Clostridiaceae</taxon>
        <taxon>Clostridium</taxon>
    </lineage>
</organism>
<keyword evidence="3" id="KW-1185">Reference proteome</keyword>
<gene>
    <name evidence="2" type="ORF">CAETHG_3050</name>
</gene>
<evidence type="ECO:0000313" key="3">
    <source>
        <dbReference type="Proteomes" id="UP000017590"/>
    </source>
</evidence>
<dbReference type="EMBL" id="CP006763">
    <property type="protein sequence ID" value="AGY77253.1"/>
    <property type="molecule type" value="Genomic_DNA"/>
</dbReference>
<feature type="region of interest" description="Disordered" evidence="1">
    <location>
        <begin position="1"/>
        <end position="51"/>
    </location>
</feature>
<accession>A0ABN4BLX9</accession>
<name>A0ABN4BLX9_9CLOT</name>
<evidence type="ECO:0000256" key="1">
    <source>
        <dbReference type="SAM" id="MobiDB-lite"/>
    </source>
</evidence>
<protein>
    <submittedName>
        <fullName evidence="2">Uncharacterized protein</fullName>
    </submittedName>
</protein>
<dbReference type="RefSeq" id="WP_023162975.1">
    <property type="nucleotide sequence ID" value="NC_022592.1"/>
</dbReference>
<dbReference type="Proteomes" id="UP000017590">
    <property type="component" value="Chromosome"/>
</dbReference>
<sequence>MEVKDIGQGRQLSLDFNTSNNVLETQQSTDVIDKTTDKSSSEKKLTEKSCR</sequence>